<dbReference type="Gramene" id="Pp3c16_9080V3.1">
    <property type="protein sequence ID" value="Pp3c16_9080V3.1"/>
    <property type="gene ID" value="Pp3c16_9080"/>
</dbReference>
<evidence type="ECO:0000313" key="2">
    <source>
        <dbReference type="Proteomes" id="UP000006727"/>
    </source>
</evidence>
<dbReference type="AlphaFoldDB" id="A0A7I4B7W0"/>
<reference evidence="1 2" key="2">
    <citation type="journal article" date="2018" name="Plant J.">
        <title>The Physcomitrella patens chromosome-scale assembly reveals moss genome structure and evolution.</title>
        <authorList>
            <person name="Lang D."/>
            <person name="Ullrich K.K."/>
            <person name="Murat F."/>
            <person name="Fuchs J."/>
            <person name="Jenkins J."/>
            <person name="Haas F.B."/>
            <person name="Piednoel M."/>
            <person name="Gundlach H."/>
            <person name="Van Bel M."/>
            <person name="Meyberg R."/>
            <person name="Vives C."/>
            <person name="Morata J."/>
            <person name="Symeonidi A."/>
            <person name="Hiss M."/>
            <person name="Muchero W."/>
            <person name="Kamisugi Y."/>
            <person name="Saleh O."/>
            <person name="Blanc G."/>
            <person name="Decker E.L."/>
            <person name="van Gessel N."/>
            <person name="Grimwood J."/>
            <person name="Hayes R.D."/>
            <person name="Graham S.W."/>
            <person name="Gunter L.E."/>
            <person name="McDaniel S.F."/>
            <person name="Hoernstein S.N.W."/>
            <person name="Larsson A."/>
            <person name="Li F.W."/>
            <person name="Perroud P.F."/>
            <person name="Phillips J."/>
            <person name="Ranjan P."/>
            <person name="Rokshar D.S."/>
            <person name="Rothfels C.J."/>
            <person name="Schneider L."/>
            <person name="Shu S."/>
            <person name="Stevenson D.W."/>
            <person name="Thummler F."/>
            <person name="Tillich M."/>
            <person name="Villarreal Aguilar J.C."/>
            <person name="Widiez T."/>
            <person name="Wong G.K."/>
            <person name="Wymore A."/>
            <person name="Zhang Y."/>
            <person name="Zimmer A.D."/>
            <person name="Quatrano R.S."/>
            <person name="Mayer K.F.X."/>
            <person name="Goodstein D."/>
            <person name="Casacuberta J.M."/>
            <person name="Vandepoele K."/>
            <person name="Reski R."/>
            <person name="Cuming A.C."/>
            <person name="Tuskan G.A."/>
            <person name="Maumus F."/>
            <person name="Salse J."/>
            <person name="Schmutz J."/>
            <person name="Rensing S.A."/>
        </authorList>
    </citation>
    <scope>NUCLEOTIDE SEQUENCE [LARGE SCALE GENOMIC DNA]</scope>
    <source>
        <strain evidence="1 2">cv. Gransden 2004</strain>
    </source>
</reference>
<protein>
    <submittedName>
        <fullName evidence="1">Uncharacterized protein</fullName>
    </submittedName>
</protein>
<organism evidence="1 2">
    <name type="scientific">Physcomitrium patens</name>
    <name type="common">Spreading-leaved earth moss</name>
    <name type="synonym">Physcomitrella patens</name>
    <dbReference type="NCBI Taxonomy" id="3218"/>
    <lineage>
        <taxon>Eukaryota</taxon>
        <taxon>Viridiplantae</taxon>
        <taxon>Streptophyta</taxon>
        <taxon>Embryophyta</taxon>
        <taxon>Bryophyta</taxon>
        <taxon>Bryophytina</taxon>
        <taxon>Bryopsida</taxon>
        <taxon>Funariidae</taxon>
        <taxon>Funariales</taxon>
        <taxon>Funariaceae</taxon>
        <taxon>Physcomitrium</taxon>
    </lineage>
</organism>
<dbReference type="InParanoid" id="A0A7I4B7W0"/>
<reference evidence="1 2" key="1">
    <citation type="journal article" date="2008" name="Science">
        <title>The Physcomitrella genome reveals evolutionary insights into the conquest of land by plants.</title>
        <authorList>
            <person name="Rensing S."/>
            <person name="Lang D."/>
            <person name="Zimmer A."/>
            <person name="Terry A."/>
            <person name="Salamov A."/>
            <person name="Shapiro H."/>
            <person name="Nishiyama T."/>
            <person name="Perroud P.-F."/>
            <person name="Lindquist E."/>
            <person name="Kamisugi Y."/>
            <person name="Tanahashi T."/>
            <person name="Sakakibara K."/>
            <person name="Fujita T."/>
            <person name="Oishi K."/>
            <person name="Shin-I T."/>
            <person name="Kuroki Y."/>
            <person name="Toyoda A."/>
            <person name="Suzuki Y."/>
            <person name="Hashimoto A."/>
            <person name="Yamaguchi K."/>
            <person name="Sugano A."/>
            <person name="Kohara Y."/>
            <person name="Fujiyama A."/>
            <person name="Anterola A."/>
            <person name="Aoki S."/>
            <person name="Ashton N."/>
            <person name="Barbazuk W.B."/>
            <person name="Barker E."/>
            <person name="Bennetzen J."/>
            <person name="Bezanilla M."/>
            <person name="Blankenship R."/>
            <person name="Cho S.H."/>
            <person name="Dutcher S."/>
            <person name="Estelle M."/>
            <person name="Fawcett J.A."/>
            <person name="Gundlach H."/>
            <person name="Hanada K."/>
            <person name="Heyl A."/>
            <person name="Hicks K.A."/>
            <person name="Hugh J."/>
            <person name="Lohr M."/>
            <person name="Mayer K."/>
            <person name="Melkozernov A."/>
            <person name="Murata T."/>
            <person name="Nelson D."/>
            <person name="Pils B."/>
            <person name="Prigge M."/>
            <person name="Reiss B."/>
            <person name="Renner T."/>
            <person name="Rombauts S."/>
            <person name="Rushton P."/>
            <person name="Sanderfoot A."/>
            <person name="Schween G."/>
            <person name="Shiu S.-H."/>
            <person name="Stueber K."/>
            <person name="Theodoulou F.L."/>
            <person name="Tu H."/>
            <person name="Van de Peer Y."/>
            <person name="Verrier P.J."/>
            <person name="Waters E."/>
            <person name="Wood A."/>
            <person name="Yang L."/>
            <person name="Cove D."/>
            <person name="Cuming A."/>
            <person name="Hasebe M."/>
            <person name="Lucas S."/>
            <person name="Mishler D.B."/>
            <person name="Reski R."/>
            <person name="Grigoriev I."/>
            <person name="Quatrano R.S."/>
            <person name="Boore J.L."/>
        </authorList>
    </citation>
    <scope>NUCLEOTIDE SEQUENCE [LARGE SCALE GENOMIC DNA]</scope>
    <source>
        <strain evidence="1 2">cv. Gransden 2004</strain>
    </source>
</reference>
<dbReference type="Proteomes" id="UP000006727">
    <property type="component" value="Chromosome 16"/>
</dbReference>
<name>A0A7I4B7W0_PHYPA</name>
<dbReference type="EMBL" id="ABEU02000016">
    <property type="status" value="NOT_ANNOTATED_CDS"/>
    <property type="molecule type" value="Genomic_DNA"/>
</dbReference>
<dbReference type="EnsemblPlants" id="Pp3c16_9080V3.1">
    <property type="protein sequence ID" value="Pp3c16_9080V3.1"/>
    <property type="gene ID" value="Pp3c16_9080"/>
</dbReference>
<keyword evidence="2" id="KW-1185">Reference proteome</keyword>
<reference evidence="1" key="3">
    <citation type="submission" date="2020-12" db="UniProtKB">
        <authorList>
            <consortium name="EnsemblPlants"/>
        </authorList>
    </citation>
    <scope>IDENTIFICATION</scope>
</reference>
<accession>A0A7I4B7W0</accession>
<sequence>MCKVLLSKSRSILVGRNLTVESAENVLNNQFVYELSMNSCIMYFIPDTDKEKRRWDQRDWAVYRPSFQVGYR</sequence>
<proteinExistence type="predicted"/>
<evidence type="ECO:0000313" key="1">
    <source>
        <dbReference type="EnsemblPlants" id="Pp3c16_9080V3.1"/>
    </source>
</evidence>